<evidence type="ECO:0000313" key="2">
    <source>
        <dbReference type="Proteomes" id="UP001519305"/>
    </source>
</evidence>
<evidence type="ECO:0000313" key="1">
    <source>
        <dbReference type="EMBL" id="MBP2333059.1"/>
    </source>
</evidence>
<organism evidence="1 2">
    <name type="scientific">Corynebacterium freneyi</name>
    <dbReference type="NCBI Taxonomy" id="134034"/>
    <lineage>
        <taxon>Bacteria</taxon>
        <taxon>Bacillati</taxon>
        <taxon>Actinomycetota</taxon>
        <taxon>Actinomycetes</taxon>
        <taxon>Mycobacteriales</taxon>
        <taxon>Corynebacteriaceae</taxon>
        <taxon>Corynebacterium</taxon>
    </lineage>
</organism>
<protein>
    <submittedName>
        <fullName evidence="1">Uncharacterized protein</fullName>
    </submittedName>
</protein>
<name>A0ABS4U8S4_9CORY</name>
<dbReference type="EMBL" id="JAGINY010000001">
    <property type="protein sequence ID" value="MBP2333059.1"/>
    <property type="molecule type" value="Genomic_DNA"/>
</dbReference>
<accession>A0ABS4U8S4</accession>
<comment type="caution">
    <text evidence="1">The sequence shown here is derived from an EMBL/GenBank/DDBJ whole genome shotgun (WGS) entry which is preliminary data.</text>
</comment>
<proteinExistence type="predicted"/>
<dbReference type="RefSeq" id="WP_209653619.1">
    <property type="nucleotide sequence ID" value="NZ_CP047357.1"/>
</dbReference>
<dbReference type="Proteomes" id="UP001519305">
    <property type="component" value="Unassembled WGS sequence"/>
</dbReference>
<keyword evidence="2" id="KW-1185">Reference proteome</keyword>
<gene>
    <name evidence="1" type="ORF">JOF33_001758</name>
</gene>
<sequence length="217" mass="23581">MPLTDDQTETLARDLLTIARCARTLHAQLQPGSNAGDGVWHRPVYGPRPPCSITVLDLLHEADQVLAGWLGNLAADYLGEHVDGADETPRAWAARRDRTTHAKANRLYEWRHLLASREYATDAADEIAQQARILADRAEPPPPTPKPTTLNPAAAATTGTAAELSRALTQAGYDVPAGTIRYWGSTGVITKYTDTTGRPIYKLGDIHTHITKETTDG</sequence>
<reference evidence="1 2" key="1">
    <citation type="submission" date="2021-03" db="EMBL/GenBank/DDBJ databases">
        <title>Sequencing the genomes of 1000 actinobacteria strains.</title>
        <authorList>
            <person name="Klenk H.-P."/>
        </authorList>
    </citation>
    <scope>NUCLEOTIDE SEQUENCE [LARGE SCALE GENOMIC DNA]</scope>
    <source>
        <strain evidence="1 2">DSM 44506</strain>
    </source>
</reference>